<reference evidence="2 3" key="1">
    <citation type="submission" date="2021-06" db="EMBL/GenBank/DDBJ databases">
        <title>Complete genome of Haloferula helveola possessing various polysaccharide degrading enzymes.</title>
        <authorList>
            <person name="Takami H."/>
            <person name="Huang C."/>
            <person name="Hamasaki K."/>
        </authorList>
    </citation>
    <scope>NUCLEOTIDE SEQUENCE [LARGE SCALE GENOMIC DNA]</scope>
    <source>
        <strain evidence="2 3">CN-1</strain>
    </source>
</reference>
<dbReference type="Proteomes" id="UP001374893">
    <property type="component" value="Chromosome"/>
</dbReference>
<dbReference type="PANTHER" id="PTHR36436:SF6">
    <property type="entry name" value="SLL5081 PROTEIN"/>
    <property type="match status" value="1"/>
</dbReference>
<accession>A0ABM7RDJ5</accession>
<keyword evidence="1" id="KW-1133">Transmembrane helix</keyword>
<evidence type="ECO:0000313" key="3">
    <source>
        <dbReference type="Proteomes" id="UP001374893"/>
    </source>
</evidence>
<keyword evidence="3" id="KW-1185">Reference proteome</keyword>
<keyword evidence="1" id="KW-0472">Membrane</keyword>
<feature type="transmembrane region" description="Helical" evidence="1">
    <location>
        <begin position="88"/>
        <end position="110"/>
    </location>
</feature>
<evidence type="ECO:0000313" key="2">
    <source>
        <dbReference type="EMBL" id="BCX47433.1"/>
    </source>
</evidence>
<dbReference type="RefSeq" id="WP_338689642.1">
    <property type="nucleotide sequence ID" value="NZ_AP024702.1"/>
</dbReference>
<dbReference type="InterPro" id="IPR035948">
    <property type="entry name" value="YwqG-like_sf"/>
</dbReference>
<feature type="transmembrane region" description="Helical" evidence="1">
    <location>
        <begin position="62"/>
        <end position="82"/>
    </location>
</feature>
<protein>
    <submittedName>
        <fullName evidence="2">DUF1963 domain-containing protein</fullName>
    </submittedName>
</protein>
<gene>
    <name evidence="2" type="ORF">HAHE_13410</name>
</gene>
<dbReference type="Gene3D" id="2.30.320.10">
    <property type="entry name" value="YwqG-like"/>
    <property type="match status" value="1"/>
</dbReference>
<proteinExistence type="predicted"/>
<dbReference type="SUPFAM" id="SSF103032">
    <property type="entry name" value="Hypothetical protein YwqG"/>
    <property type="match status" value="1"/>
</dbReference>
<dbReference type="InterPro" id="IPR015315">
    <property type="entry name" value="DUF1963"/>
</dbReference>
<evidence type="ECO:0000256" key="1">
    <source>
        <dbReference type="SAM" id="Phobius"/>
    </source>
</evidence>
<feature type="transmembrane region" description="Helical" evidence="1">
    <location>
        <begin position="34"/>
        <end position="55"/>
    </location>
</feature>
<dbReference type="EMBL" id="AP024702">
    <property type="protein sequence ID" value="BCX47433.1"/>
    <property type="molecule type" value="Genomic_DNA"/>
</dbReference>
<dbReference type="Pfam" id="PF09234">
    <property type="entry name" value="DUF1963"/>
    <property type="match status" value="1"/>
</dbReference>
<keyword evidence="1" id="KW-0812">Transmembrane</keyword>
<name>A0ABM7RDJ5_9BACT</name>
<dbReference type="PANTHER" id="PTHR36436">
    <property type="entry name" value="SLL5081 PROTEIN"/>
    <property type="match status" value="1"/>
</dbReference>
<organism evidence="2 3">
    <name type="scientific">Haloferula helveola</name>
    <dbReference type="NCBI Taxonomy" id="490095"/>
    <lineage>
        <taxon>Bacteria</taxon>
        <taxon>Pseudomonadati</taxon>
        <taxon>Verrucomicrobiota</taxon>
        <taxon>Verrucomicrobiia</taxon>
        <taxon>Verrucomicrobiales</taxon>
        <taxon>Verrucomicrobiaceae</taxon>
        <taxon>Haloferula</taxon>
    </lineage>
</organism>
<sequence length="408" mass="44317">MATYQIGGLENWKRRAGIWGAIGVVAALAAKTSIFPWVILAVILGAVAGFVSLQLVDKNRAVLANIPGYAGIAIFVAAALTLDGNLSALAYLSLGSLFVTAEVLVFGLLGERLVKRLNHRDRDKLATIEKMLQPAPPPEPPSADLQATFLAALPDSLRPLGEAACQPVIIAKPFRSLDSLPPDSSCLSGAPLLDPSDSWPARAGKPLDFLARINLAELPPTSMPRPESGLLSFFYDTDEQPWGGEAEDRDGFVILYHPDPAKLQSVNPPGTGAHPPLRKPVRFEVTPAFSPSREFEDAIHDLADSEDVTNAEEIDELYETLLESGPSDSHRVLSPPVPIQDDMTCELETATRVHGLPADTEWQLLLQLDSDPDLGWCWGDAGMLYFWIPRDDLAAARFDRCWLVLQCT</sequence>